<dbReference type="PANTHER" id="PTHR40449:SF2">
    <property type="entry name" value="BACTERIAL MICROCOMPARTMENT SHELL PROTEIN EUTS"/>
    <property type="match status" value="1"/>
</dbReference>
<sequence length="116" mass="12310">MEFGDKQRIIQEFVPGKQVTLAHLIASPDESLYKKLGAATERRGALGVLTITPSEAAIIAADVTTKKAAVELVFVDRFSGSLVICGDVTSVEAALVEVLHVLGDKMGFAPAKITRT</sequence>
<dbReference type="GO" id="GO:0031469">
    <property type="term" value="C:bacterial microcompartment"/>
    <property type="evidence" value="ECO:0007669"/>
    <property type="project" value="InterPro"/>
</dbReference>
<dbReference type="PANTHER" id="PTHR40449">
    <property type="entry name" value="ETHANOLAMINE UTILIZATION PROTEIN EUTS"/>
    <property type="match status" value="1"/>
</dbReference>
<feature type="domain" description="BMC circularly permuted" evidence="1">
    <location>
        <begin position="8"/>
        <end position="108"/>
    </location>
</feature>
<reference evidence="2" key="1">
    <citation type="submission" date="2012-10" db="EMBL/GenBank/DDBJ databases">
        <authorList>
            <person name="Sandrine L."/>
        </authorList>
    </citation>
    <scope>NUCLEOTIDE SEQUENCE</scope>
</reference>
<dbReference type="InterPro" id="IPR009307">
    <property type="entry name" value="EutS/PduU/CutR"/>
</dbReference>
<organism evidence="2">
    <name type="scientific">termite gut metagenome</name>
    <dbReference type="NCBI Taxonomy" id="433724"/>
    <lineage>
        <taxon>unclassified sequences</taxon>
        <taxon>metagenomes</taxon>
        <taxon>organismal metagenomes</taxon>
    </lineage>
</organism>
<dbReference type="AlphaFoldDB" id="S0DG13"/>
<accession>S0DG13</accession>
<protein>
    <submittedName>
        <fullName evidence="2">Putative ethanolamine/propanediol utilisation protein</fullName>
    </submittedName>
</protein>
<dbReference type="PIRSF" id="PIRSF012296">
    <property type="entry name" value="EutS_PduU"/>
    <property type="match status" value="1"/>
</dbReference>
<dbReference type="InterPro" id="IPR044870">
    <property type="entry name" value="BMC_CP"/>
</dbReference>
<dbReference type="SMART" id="SM00877">
    <property type="entry name" value="BMC"/>
    <property type="match status" value="1"/>
</dbReference>
<dbReference type="CDD" id="cd07046">
    <property type="entry name" value="BMC_PduU-EutS"/>
    <property type="match status" value="1"/>
</dbReference>
<evidence type="ECO:0000259" key="1">
    <source>
        <dbReference type="PROSITE" id="PS51931"/>
    </source>
</evidence>
<evidence type="ECO:0000313" key="2">
    <source>
        <dbReference type="EMBL" id="CCO20856.1"/>
    </source>
</evidence>
<dbReference type="InterPro" id="IPR037233">
    <property type="entry name" value="CcmK-like_sf"/>
</dbReference>
<name>S0DG13_9ZZZZ</name>
<dbReference type="InterPro" id="IPR000249">
    <property type="entry name" value="BMC_dom"/>
</dbReference>
<dbReference type="EMBL" id="HF548270">
    <property type="protein sequence ID" value="CCO20856.1"/>
    <property type="molecule type" value="Genomic_DNA"/>
</dbReference>
<dbReference type="Gene3D" id="3.30.70.1710">
    <property type="match status" value="1"/>
</dbReference>
<dbReference type="PROSITE" id="PS51931">
    <property type="entry name" value="BMC_CP"/>
    <property type="match status" value="1"/>
</dbReference>
<proteinExistence type="predicted"/>
<dbReference type="SUPFAM" id="SSF143414">
    <property type="entry name" value="CcmK-like"/>
    <property type="match status" value="1"/>
</dbReference>
<dbReference type="Pfam" id="PF00936">
    <property type="entry name" value="BMC"/>
    <property type="match status" value="1"/>
</dbReference>
<gene>
    <name evidence="2" type="ORF">BN138_44</name>
</gene>
<reference evidence="2" key="2">
    <citation type="journal article" date="2013" name="Biotechnol. Biofuels">
        <title>Mining for hemicellulases in the fungus-growing termite Pseudacanthotermes militaris using functional metagenomics.</title>
        <authorList>
            <person name="Bastien G."/>
            <person name="Arnal G."/>
            <person name="Bozonnet S."/>
            <person name="Laguerre S."/>
            <person name="Ferreira F."/>
            <person name="Faure R."/>
            <person name="Henrissat B."/>
            <person name="Lefevre F."/>
            <person name="Robe P."/>
            <person name="Bouchez O."/>
            <person name="Noirot C."/>
            <person name="Dumon C."/>
            <person name="O'Donohue M."/>
        </authorList>
    </citation>
    <scope>NUCLEOTIDE SEQUENCE</scope>
</reference>